<dbReference type="AlphaFoldDB" id="A0A1G9R0X3"/>
<dbReference type="SMART" id="SM00895">
    <property type="entry name" value="FCD"/>
    <property type="match status" value="1"/>
</dbReference>
<dbReference type="Pfam" id="PF00392">
    <property type="entry name" value="GntR"/>
    <property type="match status" value="1"/>
</dbReference>
<evidence type="ECO:0000256" key="2">
    <source>
        <dbReference type="ARBA" id="ARBA00023125"/>
    </source>
</evidence>
<gene>
    <name evidence="6" type="ORF">SAMN04488692_11934</name>
</gene>
<evidence type="ECO:0000313" key="6">
    <source>
        <dbReference type="EMBL" id="SDM16781.1"/>
    </source>
</evidence>
<organism evidence="6 7">
    <name type="scientific">Halarsenatibacter silvermanii</name>
    <dbReference type="NCBI Taxonomy" id="321763"/>
    <lineage>
        <taxon>Bacteria</taxon>
        <taxon>Bacillati</taxon>
        <taxon>Bacillota</taxon>
        <taxon>Clostridia</taxon>
        <taxon>Halanaerobiales</taxon>
        <taxon>Halarsenatibacteraceae</taxon>
        <taxon>Halarsenatibacter</taxon>
    </lineage>
</organism>
<dbReference type="InterPro" id="IPR008920">
    <property type="entry name" value="TF_FadR/GntR_C"/>
</dbReference>
<dbReference type="OrthoDB" id="9781630at2"/>
<dbReference type="Gene3D" id="1.20.120.530">
    <property type="entry name" value="GntR ligand-binding domain-like"/>
    <property type="match status" value="1"/>
</dbReference>
<feature type="coiled-coil region" evidence="4">
    <location>
        <begin position="180"/>
        <end position="207"/>
    </location>
</feature>
<proteinExistence type="predicted"/>
<accession>A0A1G9R0X3</accession>
<dbReference type="PROSITE" id="PS50949">
    <property type="entry name" value="HTH_GNTR"/>
    <property type="match status" value="1"/>
</dbReference>
<evidence type="ECO:0000259" key="5">
    <source>
        <dbReference type="PROSITE" id="PS50949"/>
    </source>
</evidence>
<dbReference type="PANTHER" id="PTHR43537:SF24">
    <property type="entry name" value="GLUCONATE OPERON TRANSCRIPTIONAL REPRESSOR"/>
    <property type="match status" value="1"/>
</dbReference>
<dbReference type="Gene3D" id="1.10.10.10">
    <property type="entry name" value="Winged helix-like DNA-binding domain superfamily/Winged helix DNA-binding domain"/>
    <property type="match status" value="1"/>
</dbReference>
<keyword evidence="2 6" id="KW-0238">DNA-binding</keyword>
<dbReference type="EMBL" id="FNGO01000019">
    <property type="protein sequence ID" value="SDM16781.1"/>
    <property type="molecule type" value="Genomic_DNA"/>
</dbReference>
<dbReference type="InterPro" id="IPR000524">
    <property type="entry name" value="Tscrpt_reg_HTH_GntR"/>
</dbReference>
<dbReference type="SMART" id="SM00345">
    <property type="entry name" value="HTH_GNTR"/>
    <property type="match status" value="1"/>
</dbReference>
<dbReference type="PANTHER" id="PTHR43537">
    <property type="entry name" value="TRANSCRIPTIONAL REGULATOR, GNTR FAMILY"/>
    <property type="match status" value="1"/>
</dbReference>
<dbReference type="SUPFAM" id="SSF46785">
    <property type="entry name" value="Winged helix' DNA-binding domain"/>
    <property type="match status" value="1"/>
</dbReference>
<feature type="domain" description="HTH gntR-type" evidence="5">
    <location>
        <begin position="16"/>
        <end position="83"/>
    </location>
</feature>
<dbReference type="InterPro" id="IPR036390">
    <property type="entry name" value="WH_DNA-bd_sf"/>
</dbReference>
<dbReference type="Pfam" id="PF07729">
    <property type="entry name" value="FCD"/>
    <property type="match status" value="1"/>
</dbReference>
<evidence type="ECO:0000256" key="3">
    <source>
        <dbReference type="ARBA" id="ARBA00023163"/>
    </source>
</evidence>
<dbReference type="GO" id="GO:0003677">
    <property type="term" value="F:DNA binding"/>
    <property type="evidence" value="ECO:0007669"/>
    <property type="project" value="UniProtKB-KW"/>
</dbReference>
<sequence length="231" mass="27063">MSDDLNLPPLDSYSYKPLRKQIYENLRESILDGILKPGEKITEMEIASELDVSRTPVREAIQMLELENLVAVVPKRGIFIAGIKSKKEINDLFQVRAELEGLAAYLAAREMNQEILNRLEQHIVDLEDCLDENELDECVEIEISFHQIIYDTADNIWLKKMLDNLFEQINRFRSSSLDREGRMRQTLEELRELVEALREEEPEKARARAREHIEQARKSIIEVFDEVYDEE</sequence>
<dbReference type="PRINTS" id="PR00035">
    <property type="entry name" value="HTHGNTR"/>
</dbReference>
<keyword evidence="3" id="KW-0804">Transcription</keyword>
<dbReference type="STRING" id="321763.SAMN04488692_11934"/>
<keyword evidence="1" id="KW-0805">Transcription regulation</keyword>
<name>A0A1G9R0X3_9FIRM</name>
<dbReference type="GO" id="GO:0003700">
    <property type="term" value="F:DNA-binding transcription factor activity"/>
    <property type="evidence" value="ECO:0007669"/>
    <property type="project" value="InterPro"/>
</dbReference>
<dbReference type="SUPFAM" id="SSF48008">
    <property type="entry name" value="GntR ligand-binding domain-like"/>
    <property type="match status" value="1"/>
</dbReference>
<evidence type="ECO:0000256" key="1">
    <source>
        <dbReference type="ARBA" id="ARBA00023015"/>
    </source>
</evidence>
<evidence type="ECO:0000256" key="4">
    <source>
        <dbReference type="SAM" id="Coils"/>
    </source>
</evidence>
<reference evidence="6 7" key="1">
    <citation type="submission" date="2016-10" db="EMBL/GenBank/DDBJ databases">
        <authorList>
            <person name="de Groot N.N."/>
        </authorList>
    </citation>
    <scope>NUCLEOTIDE SEQUENCE [LARGE SCALE GENOMIC DNA]</scope>
    <source>
        <strain evidence="6 7">SLAS-1</strain>
    </source>
</reference>
<dbReference type="RefSeq" id="WP_089761184.1">
    <property type="nucleotide sequence ID" value="NZ_FNGO01000019.1"/>
</dbReference>
<keyword evidence="7" id="KW-1185">Reference proteome</keyword>
<keyword evidence="4" id="KW-0175">Coiled coil</keyword>
<dbReference type="Proteomes" id="UP000199476">
    <property type="component" value="Unassembled WGS sequence"/>
</dbReference>
<dbReference type="InterPro" id="IPR036388">
    <property type="entry name" value="WH-like_DNA-bd_sf"/>
</dbReference>
<protein>
    <submittedName>
        <fullName evidence="6">DNA-binding transcriptional regulator, GntR family</fullName>
    </submittedName>
</protein>
<dbReference type="CDD" id="cd07377">
    <property type="entry name" value="WHTH_GntR"/>
    <property type="match status" value="1"/>
</dbReference>
<dbReference type="InterPro" id="IPR011711">
    <property type="entry name" value="GntR_C"/>
</dbReference>
<evidence type="ECO:0000313" key="7">
    <source>
        <dbReference type="Proteomes" id="UP000199476"/>
    </source>
</evidence>